<accession>A0A923T6Y3</accession>
<comment type="caution">
    <text evidence="2">The sequence shown here is derived from an EMBL/GenBank/DDBJ whole genome shotgun (WGS) entry which is preliminary data.</text>
</comment>
<evidence type="ECO:0000313" key="2">
    <source>
        <dbReference type="EMBL" id="MBC6992994.1"/>
    </source>
</evidence>
<evidence type="ECO:0000256" key="1">
    <source>
        <dbReference type="SAM" id="SignalP"/>
    </source>
</evidence>
<evidence type="ECO:0000313" key="3">
    <source>
        <dbReference type="Proteomes" id="UP000650081"/>
    </source>
</evidence>
<dbReference type="InterPro" id="IPR017853">
    <property type="entry name" value="GH"/>
</dbReference>
<sequence length="755" mass="83697">MKRHIAYAFFLLPLFTVLCLACSMARQEKDVGDELPRSQVQRQAMRASVWRFVYCVRDDQDPTELRGLLEEIAASQPFGRRIEVVDCATLSQDTLGTGPLAFFGSRIPAGGEGLPLQVDPDWQFDGNKALAEGDVLLLPLYRNPWSGGKTVASFFVAQDLERLQGVIRAEYMENWGRILRGGWSYEIHRANGDQVLGSYVDTTWAFDRSAELHLQSPTEPVYDADGLRIFAYDGAANGQDETRVARAMTRIKAGVDSLLGGEASVYPEVRLYPSVERIGFRLGNMDPVQYDAERHILHLVPSFLCEMALTSGVNAWRPFMAEGERKALNPAAQTDYVAALQYFLRDNFLHAEVWEEAARVGSLQLAVVEDIDVMSPIITDAQARYRAWRRVLGSPGKTKEVLAKLRTGAGDALPLAPAASIAVPPVVPFSAPQPRLAGMTFAHEGYNGHHGYGGSKTKPSLDSLRKLGANAVAVVPYTFQRDPAKAAAFHLPKGAGSENDAGTAMALREAHARDMFTLLKPQIWVGGGNWPGSVELSSAAEWEAWFSNYRYWILHHALMAQREGVTALCLGTELVKTTLKHPEQWRKIIADVRKVYGGQLTYAANWGEEFEGFTFWEDLDAIGLNSYYPLSESEAPSDAELLQGARTWMQMAAAVSRSTDKPLWLTEVGFRSVARAWQNPHAAADDRPTDYQAQERCYRALLTAANETPELRGMFIWKWPSYLGHNEGHGESDTGFVPGGKPAGRLLADFYGEWE</sequence>
<gene>
    <name evidence="2" type="ORF">H9S92_02350</name>
</gene>
<dbReference type="CDD" id="cd19608">
    <property type="entry name" value="GH113_mannanase-like"/>
    <property type="match status" value="1"/>
</dbReference>
<keyword evidence="3" id="KW-1185">Reference proteome</keyword>
<dbReference type="Pfam" id="PF22612">
    <property type="entry name" value="GH113"/>
    <property type="match status" value="1"/>
</dbReference>
<dbReference type="InterPro" id="IPR055151">
    <property type="entry name" value="GH113"/>
</dbReference>
<reference evidence="2" key="1">
    <citation type="submission" date="2020-08" db="EMBL/GenBank/DDBJ databases">
        <title>Lewinella bacteria from marine environments.</title>
        <authorList>
            <person name="Zhong Y."/>
        </authorList>
    </citation>
    <scope>NUCLEOTIDE SEQUENCE</scope>
    <source>
        <strain evidence="2">KCTC 42187</strain>
    </source>
</reference>
<dbReference type="RefSeq" id="WP_187465121.1">
    <property type="nucleotide sequence ID" value="NZ_JACSIT010000048.1"/>
</dbReference>
<dbReference type="EMBL" id="JACSIT010000048">
    <property type="protein sequence ID" value="MBC6992994.1"/>
    <property type="molecule type" value="Genomic_DNA"/>
</dbReference>
<name>A0A923T6Y3_9BACT</name>
<evidence type="ECO:0008006" key="4">
    <source>
        <dbReference type="Google" id="ProtNLM"/>
    </source>
</evidence>
<dbReference type="AlphaFoldDB" id="A0A923T6Y3"/>
<protein>
    <recommendedName>
        <fullName evidence="4">Asl1-like glycosyl hydrolase catalytic domain-containing protein</fullName>
    </recommendedName>
</protein>
<feature type="signal peptide" evidence="1">
    <location>
        <begin position="1"/>
        <end position="21"/>
    </location>
</feature>
<feature type="chain" id="PRO_5037908476" description="Asl1-like glycosyl hydrolase catalytic domain-containing protein" evidence="1">
    <location>
        <begin position="22"/>
        <end position="755"/>
    </location>
</feature>
<dbReference type="SUPFAM" id="SSF51445">
    <property type="entry name" value="(Trans)glycosidases"/>
    <property type="match status" value="1"/>
</dbReference>
<keyword evidence="1" id="KW-0732">Signal</keyword>
<organism evidence="2 3">
    <name type="scientific">Neolewinella lacunae</name>
    <dbReference type="NCBI Taxonomy" id="1517758"/>
    <lineage>
        <taxon>Bacteria</taxon>
        <taxon>Pseudomonadati</taxon>
        <taxon>Bacteroidota</taxon>
        <taxon>Saprospiria</taxon>
        <taxon>Saprospirales</taxon>
        <taxon>Lewinellaceae</taxon>
        <taxon>Neolewinella</taxon>
    </lineage>
</organism>
<proteinExistence type="predicted"/>
<dbReference type="Gene3D" id="3.20.20.80">
    <property type="entry name" value="Glycosidases"/>
    <property type="match status" value="1"/>
</dbReference>
<dbReference type="Proteomes" id="UP000650081">
    <property type="component" value="Unassembled WGS sequence"/>
</dbReference>